<evidence type="ECO:0000256" key="12">
    <source>
        <dbReference type="ARBA" id="ARBA00023157"/>
    </source>
</evidence>
<evidence type="ECO:0000256" key="9">
    <source>
        <dbReference type="ARBA" id="ARBA00022837"/>
    </source>
</evidence>
<dbReference type="PANTHER" id="PTHR24256">
    <property type="entry name" value="TRYPTASE-RELATED"/>
    <property type="match status" value="1"/>
</dbReference>
<keyword evidence="13" id="KW-0325">Glycoprotein</keyword>
<evidence type="ECO:0000256" key="11">
    <source>
        <dbReference type="ARBA" id="ARBA00023145"/>
    </source>
</evidence>
<comment type="subcellular location">
    <subcellularLocation>
        <location evidence="1 16">Secreted</location>
    </subcellularLocation>
</comment>
<dbReference type="EMBL" id="GANO01000994">
    <property type="protein sequence ID" value="JAB58877.1"/>
    <property type="molecule type" value="mRNA"/>
</dbReference>
<dbReference type="InterPro" id="IPR022700">
    <property type="entry name" value="CLIP"/>
</dbReference>
<keyword evidence="5" id="KW-0479">Metal-binding</keyword>
<dbReference type="SUPFAM" id="SSF50494">
    <property type="entry name" value="Trypsin-like serine proteases"/>
    <property type="match status" value="1"/>
</dbReference>
<dbReference type="InterPro" id="IPR001254">
    <property type="entry name" value="Trypsin_dom"/>
</dbReference>
<dbReference type="PROSITE" id="PS51888">
    <property type="entry name" value="CLIP"/>
    <property type="match status" value="1"/>
</dbReference>
<evidence type="ECO:0000259" key="18">
    <source>
        <dbReference type="PROSITE" id="PS51888"/>
    </source>
</evidence>
<keyword evidence="12" id="KW-1015">Disulfide bond</keyword>
<dbReference type="GO" id="GO:0045087">
    <property type="term" value="P:innate immune response"/>
    <property type="evidence" value="ECO:0007669"/>
    <property type="project" value="UniProtKB-KW"/>
</dbReference>
<name>U5EMJ9_9DIPT</name>
<dbReference type="InterPro" id="IPR038565">
    <property type="entry name" value="CLIP_sf"/>
</dbReference>
<dbReference type="Pfam" id="PF12032">
    <property type="entry name" value="CLIP"/>
    <property type="match status" value="1"/>
</dbReference>
<keyword evidence="9" id="KW-0106">Calcium</keyword>
<dbReference type="EC" id="3.4.21.-" evidence="15"/>
<dbReference type="InterPro" id="IPR033116">
    <property type="entry name" value="TRYPSIN_SER"/>
</dbReference>
<comment type="domain">
    <text evidence="16">The clip domain consists of 35-55 residues which are 'knitted' together usually by 3 conserved disulfide bonds forming a clip-like compact structure.</text>
</comment>
<proteinExistence type="evidence at transcript level"/>
<keyword evidence="11" id="KW-0865">Zymogen</keyword>
<dbReference type="CDD" id="cd00190">
    <property type="entry name" value="Tryp_SPc"/>
    <property type="match status" value="1"/>
</dbReference>
<evidence type="ECO:0000256" key="4">
    <source>
        <dbReference type="ARBA" id="ARBA00022670"/>
    </source>
</evidence>
<dbReference type="GO" id="GO:0051604">
    <property type="term" value="P:protein maturation"/>
    <property type="evidence" value="ECO:0007669"/>
    <property type="project" value="UniProtKB-ARBA"/>
</dbReference>
<feature type="signal peptide" evidence="16">
    <location>
        <begin position="1"/>
        <end position="23"/>
    </location>
</feature>
<dbReference type="GO" id="GO:0004252">
    <property type="term" value="F:serine-type endopeptidase activity"/>
    <property type="evidence" value="ECO:0007669"/>
    <property type="project" value="UniProtKB-UniRule"/>
</dbReference>
<keyword evidence="4 15" id="KW-0645">Protease</keyword>
<dbReference type="PROSITE" id="PS50240">
    <property type="entry name" value="TRYPSIN_DOM"/>
    <property type="match status" value="1"/>
</dbReference>
<keyword evidence="8 15" id="KW-0720">Serine protease</keyword>
<dbReference type="SMART" id="SM00020">
    <property type="entry name" value="Tryp_SPc"/>
    <property type="match status" value="1"/>
</dbReference>
<evidence type="ECO:0000259" key="17">
    <source>
        <dbReference type="PROSITE" id="PS50240"/>
    </source>
</evidence>
<feature type="chain" id="PRO_5023974946" description="CLIP domain-containing serine protease" evidence="16">
    <location>
        <begin position="24"/>
        <end position="410"/>
    </location>
</feature>
<evidence type="ECO:0000256" key="13">
    <source>
        <dbReference type="ARBA" id="ARBA00023180"/>
    </source>
</evidence>
<dbReference type="PROSITE" id="PS00134">
    <property type="entry name" value="TRYPSIN_HIS"/>
    <property type="match status" value="1"/>
</dbReference>
<dbReference type="FunFam" id="2.40.10.10:FF:000028">
    <property type="entry name" value="Serine protease easter"/>
    <property type="match status" value="1"/>
</dbReference>
<accession>U5EMJ9</accession>
<dbReference type="Pfam" id="PF00089">
    <property type="entry name" value="Trypsin"/>
    <property type="match status" value="1"/>
</dbReference>
<evidence type="ECO:0000313" key="19">
    <source>
        <dbReference type="EMBL" id="JAB58877.1"/>
    </source>
</evidence>
<dbReference type="PROSITE" id="PS00135">
    <property type="entry name" value="TRYPSIN_SER"/>
    <property type="match status" value="1"/>
</dbReference>
<dbReference type="GO" id="GO:0046872">
    <property type="term" value="F:metal ion binding"/>
    <property type="evidence" value="ECO:0007669"/>
    <property type="project" value="UniProtKB-KW"/>
</dbReference>
<dbReference type="GO" id="GO:0006508">
    <property type="term" value="P:proteolysis"/>
    <property type="evidence" value="ECO:0007669"/>
    <property type="project" value="UniProtKB-KW"/>
</dbReference>
<feature type="domain" description="Clip" evidence="18">
    <location>
        <begin position="28"/>
        <end position="82"/>
    </location>
</feature>
<organism evidence="19">
    <name type="scientific">Corethrella appendiculata</name>
    <dbReference type="NCBI Taxonomy" id="1370023"/>
    <lineage>
        <taxon>Eukaryota</taxon>
        <taxon>Metazoa</taxon>
        <taxon>Ecdysozoa</taxon>
        <taxon>Arthropoda</taxon>
        <taxon>Hexapoda</taxon>
        <taxon>Insecta</taxon>
        <taxon>Pterygota</taxon>
        <taxon>Neoptera</taxon>
        <taxon>Endopterygota</taxon>
        <taxon>Diptera</taxon>
        <taxon>Nematocera</taxon>
        <taxon>Culicoidea</taxon>
        <taxon>Chaoboridae</taxon>
        <taxon>Corethrella</taxon>
    </lineage>
</organism>
<evidence type="ECO:0000256" key="7">
    <source>
        <dbReference type="ARBA" id="ARBA00022801"/>
    </source>
</evidence>
<reference evidence="19" key="1">
    <citation type="journal article" date="2014" name="Insect Biochem. Mol. Biol.">
        <title>An insight into the sialome of the frog biting fly, Corethrella appendiculata.</title>
        <authorList>
            <person name="Ribeiro J.M.C."/>
            <person name="Chagas A.C."/>
            <person name="Pham V.M."/>
            <person name="Lounibos L.P."/>
            <person name="Calvo E."/>
        </authorList>
    </citation>
    <scope>NUCLEOTIDE SEQUENCE</scope>
    <source>
        <tissue evidence="19">Salivary glands</tissue>
    </source>
</reference>
<evidence type="ECO:0000256" key="8">
    <source>
        <dbReference type="ARBA" id="ARBA00022825"/>
    </source>
</evidence>
<keyword evidence="3" id="KW-0399">Innate immunity</keyword>
<evidence type="ECO:0000256" key="1">
    <source>
        <dbReference type="ARBA" id="ARBA00004613"/>
    </source>
</evidence>
<comment type="similarity">
    <text evidence="14 16">Belongs to the peptidase S1 family. CLIP subfamily.</text>
</comment>
<evidence type="ECO:0000256" key="2">
    <source>
        <dbReference type="ARBA" id="ARBA00022525"/>
    </source>
</evidence>
<dbReference type="InterPro" id="IPR051487">
    <property type="entry name" value="Ser/Thr_Proteases_Immune/Dev"/>
</dbReference>
<dbReference type="InterPro" id="IPR043504">
    <property type="entry name" value="Peptidase_S1_PA_chymotrypsin"/>
</dbReference>
<protein>
    <recommendedName>
        <fullName evidence="16">CLIP domain-containing serine protease</fullName>
        <ecNumber evidence="15">3.4.21.-</ecNumber>
    </recommendedName>
</protein>
<evidence type="ECO:0000256" key="16">
    <source>
        <dbReference type="RuleBase" id="RU366078"/>
    </source>
</evidence>
<dbReference type="InterPro" id="IPR018114">
    <property type="entry name" value="TRYPSIN_HIS"/>
</dbReference>
<keyword evidence="10" id="KW-0391">Immunity</keyword>
<dbReference type="InterPro" id="IPR001314">
    <property type="entry name" value="Peptidase_S1A"/>
</dbReference>
<keyword evidence="7 15" id="KW-0378">Hydrolase</keyword>
<evidence type="ECO:0000256" key="15">
    <source>
        <dbReference type="RuleBase" id="RU363034"/>
    </source>
</evidence>
<keyword evidence="2 16" id="KW-0964">Secreted</keyword>
<feature type="domain" description="Peptidase S1" evidence="17">
    <location>
        <begin position="149"/>
        <end position="409"/>
    </location>
</feature>
<evidence type="ECO:0000256" key="3">
    <source>
        <dbReference type="ARBA" id="ARBA00022588"/>
    </source>
</evidence>
<keyword evidence="6 16" id="KW-0732">Signal</keyword>
<dbReference type="PRINTS" id="PR00722">
    <property type="entry name" value="CHYMOTRYPSIN"/>
</dbReference>
<evidence type="ECO:0000256" key="10">
    <source>
        <dbReference type="ARBA" id="ARBA00022859"/>
    </source>
</evidence>
<dbReference type="AlphaFoldDB" id="U5EMJ9"/>
<evidence type="ECO:0000256" key="5">
    <source>
        <dbReference type="ARBA" id="ARBA00022723"/>
    </source>
</evidence>
<sequence length="410" mass="45751">MIEISQFLFTFIVISSLHLFVVAQNNPSCRTPTNFNGQCIPLVQCKNIYDIIATKSRDVEKINLVHKSLCTNPTFSGRSVCCELSQITQPQSTTVKSVVSPRPVIVRITENTPTKLTAPHSSYTGDISRHPNLNLLDTVECGKSSSERISNGDITKLFEYPWMALLAYRENVGGEIKFRCDGSLINKNYVLTAAHCVKSTNSFTLEYVRLGEHNITSETDCIRILSESKCARPVQDIRIETIISHADFNKPRFSNDIALIRLKTPASLSEDDVVPICLPVTEELRRRQHNAFIVTGWGTTEKYEPSPILLRAAIPLVPLAECQERFRSQQLFATLTESQFCAGGYNKSDTCTGDSGGPVQYADRITKYDVQIVQFGIVTFGLKTCGEKNSPGVYANVSYYMPWILDNLSP</sequence>
<dbReference type="GO" id="GO:0005576">
    <property type="term" value="C:extracellular region"/>
    <property type="evidence" value="ECO:0007669"/>
    <property type="project" value="UniProtKB-SubCell"/>
</dbReference>
<evidence type="ECO:0000256" key="6">
    <source>
        <dbReference type="ARBA" id="ARBA00022729"/>
    </source>
</evidence>
<evidence type="ECO:0000256" key="14">
    <source>
        <dbReference type="ARBA" id="ARBA00024195"/>
    </source>
</evidence>
<dbReference type="Gene3D" id="3.30.1640.30">
    <property type="match status" value="1"/>
</dbReference>
<dbReference type="Gene3D" id="2.40.10.10">
    <property type="entry name" value="Trypsin-like serine proteases"/>
    <property type="match status" value="2"/>
</dbReference>
<dbReference type="FunFam" id="2.40.10.10:FF:000078">
    <property type="entry name" value="Serine protease H137"/>
    <property type="match status" value="1"/>
</dbReference>
<dbReference type="InterPro" id="IPR009003">
    <property type="entry name" value="Peptidase_S1_PA"/>
</dbReference>